<dbReference type="InterPro" id="IPR036400">
    <property type="entry name" value="Cyt_B5-like_heme/steroid_sf"/>
</dbReference>
<evidence type="ECO:0000259" key="8">
    <source>
        <dbReference type="PROSITE" id="PS50255"/>
    </source>
</evidence>
<dbReference type="EMBL" id="KQ976782">
    <property type="protein sequence ID" value="KYN08318.1"/>
    <property type="molecule type" value="Genomic_DNA"/>
</dbReference>
<evidence type="ECO:0000256" key="6">
    <source>
        <dbReference type="ARBA" id="ARBA00023136"/>
    </source>
</evidence>
<accession>A0A151IQ87</accession>
<comment type="similarity">
    <text evidence="7">Belongs to the cytochrome b5 family.</text>
</comment>
<keyword evidence="5" id="KW-0408">Iron</keyword>
<protein>
    <submittedName>
        <fullName evidence="9">Cytochrome b5</fullName>
    </submittedName>
</protein>
<evidence type="ECO:0000256" key="5">
    <source>
        <dbReference type="ARBA" id="ARBA00023004"/>
    </source>
</evidence>
<dbReference type="GO" id="GO:0016020">
    <property type="term" value="C:membrane"/>
    <property type="evidence" value="ECO:0007669"/>
    <property type="project" value="UniProtKB-SubCell"/>
</dbReference>
<keyword evidence="6" id="KW-0472">Membrane</keyword>
<evidence type="ECO:0000313" key="9">
    <source>
        <dbReference type="EMBL" id="KYN08318.1"/>
    </source>
</evidence>
<dbReference type="PANTHER" id="PTHR19359:SF14">
    <property type="entry name" value="CYTOCHROME B5 A"/>
    <property type="match status" value="1"/>
</dbReference>
<name>A0A151IQ87_9HYME</name>
<gene>
    <name evidence="9" type="ORF">ALC62_00701</name>
</gene>
<keyword evidence="4" id="KW-0479">Metal-binding</keyword>
<sequence length="120" mass="13542">MDIYTNDEVARHNNAKDLWIVIHGKVYNITKFHKEHPGGEDLLLELAGKDATKRFEAIGHSNEAILLRENYKIGEIVDSVNSDKSRTTHTGLFFSSIALPLEFHCLILFGSIVCKFSITL</sequence>
<feature type="domain" description="Cytochrome b5 heme-binding" evidence="8">
    <location>
        <begin position="1"/>
        <end position="77"/>
    </location>
</feature>
<evidence type="ECO:0000256" key="7">
    <source>
        <dbReference type="ARBA" id="ARBA00038168"/>
    </source>
</evidence>
<keyword evidence="2" id="KW-0349">Heme</keyword>
<dbReference type="InterPro" id="IPR001199">
    <property type="entry name" value="Cyt_B5-like_heme/steroid-bd"/>
</dbReference>
<organism evidence="9 10">
    <name type="scientific">Cyphomyrmex costatus</name>
    <dbReference type="NCBI Taxonomy" id="456900"/>
    <lineage>
        <taxon>Eukaryota</taxon>
        <taxon>Metazoa</taxon>
        <taxon>Ecdysozoa</taxon>
        <taxon>Arthropoda</taxon>
        <taxon>Hexapoda</taxon>
        <taxon>Insecta</taxon>
        <taxon>Pterygota</taxon>
        <taxon>Neoptera</taxon>
        <taxon>Endopterygota</taxon>
        <taxon>Hymenoptera</taxon>
        <taxon>Apocrita</taxon>
        <taxon>Aculeata</taxon>
        <taxon>Formicoidea</taxon>
        <taxon>Formicidae</taxon>
        <taxon>Myrmicinae</taxon>
        <taxon>Cyphomyrmex</taxon>
    </lineage>
</organism>
<dbReference type="InterPro" id="IPR050668">
    <property type="entry name" value="Cytochrome_b5"/>
</dbReference>
<keyword evidence="3" id="KW-0812">Transmembrane</keyword>
<keyword evidence="10" id="KW-1185">Reference proteome</keyword>
<dbReference type="SMART" id="SM01117">
    <property type="entry name" value="Cyt-b5"/>
    <property type="match status" value="1"/>
</dbReference>
<dbReference type="AlphaFoldDB" id="A0A151IQ87"/>
<evidence type="ECO:0000256" key="4">
    <source>
        <dbReference type="ARBA" id="ARBA00022723"/>
    </source>
</evidence>
<dbReference type="PANTHER" id="PTHR19359">
    <property type="entry name" value="CYTOCHROME B5"/>
    <property type="match status" value="1"/>
</dbReference>
<dbReference type="PRINTS" id="PR00363">
    <property type="entry name" value="CYTOCHROMEB5"/>
</dbReference>
<evidence type="ECO:0000313" key="10">
    <source>
        <dbReference type="Proteomes" id="UP000078542"/>
    </source>
</evidence>
<proteinExistence type="inferred from homology"/>
<reference evidence="9 10" key="1">
    <citation type="submission" date="2016-03" db="EMBL/GenBank/DDBJ databases">
        <title>Cyphomyrmex costatus WGS genome.</title>
        <authorList>
            <person name="Nygaard S."/>
            <person name="Hu H."/>
            <person name="Boomsma J."/>
            <person name="Zhang G."/>
        </authorList>
    </citation>
    <scope>NUCLEOTIDE SEQUENCE [LARGE SCALE GENOMIC DNA]</scope>
    <source>
        <strain evidence="9">MS0001</strain>
        <tissue evidence="9">Whole body</tissue>
    </source>
</reference>
<dbReference type="Pfam" id="PF00173">
    <property type="entry name" value="Cyt-b5"/>
    <property type="match status" value="1"/>
</dbReference>
<dbReference type="STRING" id="456900.A0A151IQ87"/>
<evidence type="ECO:0000256" key="2">
    <source>
        <dbReference type="ARBA" id="ARBA00022617"/>
    </source>
</evidence>
<dbReference type="GO" id="GO:0046872">
    <property type="term" value="F:metal ion binding"/>
    <property type="evidence" value="ECO:0007669"/>
    <property type="project" value="UniProtKB-KW"/>
</dbReference>
<dbReference type="FunFam" id="3.10.120.10:FF:000002">
    <property type="entry name" value="Cytochrome b5 type B"/>
    <property type="match status" value="1"/>
</dbReference>
<evidence type="ECO:0000256" key="3">
    <source>
        <dbReference type="ARBA" id="ARBA00022692"/>
    </source>
</evidence>
<dbReference type="GO" id="GO:0020037">
    <property type="term" value="F:heme binding"/>
    <property type="evidence" value="ECO:0007669"/>
    <property type="project" value="TreeGrafter"/>
</dbReference>
<dbReference type="Gene3D" id="3.10.120.10">
    <property type="entry name" value="Cytochrome b5-like heme/steroid binding domain"/>
    <property type="match status" value="1"/>
</dbReference>
<dbReference type="PROSITE" id="PS50255">
    <property type="entry name" value="CYTOCHROME_B5_2"/>
    <property type="match status" value="1"/>
</dbReference>
<dbReference type="Proteomes" id="UP000078542">
    <property type="component" value="Unassembled WGS sequence"/>
</dbReference>
<comment type="subcellular location">
    <subcellularLocation>
        <location evidence="1">Membrane</location>
    </subcellularLocation>
</comment>
<dbReference type="SUPFAM" id="SSF55856">
    <property type="entry name" value="Cytochrome b5-like heme/steroid binding domain"/>
    <property type="match status" value="1"/>
</dbReference>
<evidence type="ECO:0000256" key="1">
    <source>
        <dbReference type="ARBA" id="ARBA00004370"/>
    </source>
</evidence>